<dbReference type="STRING" id="683125.SAMN05660206_101185"/>
<dbReference type="Proteomes" id="UP000198785">
    <property type="component" value="Unassembled WGS sequence"/>
</dbReference>
<protein>
    <submittedName>
        <fullName evidence="1">5-methylcytosine-specific restriction enzyme subunit McrC</fullName>
    </submittedName>
</protein>
<evidence type="ECO:0000313" key="1">
    <source>
        <dbReference type="EMBL" id="SFS33137.1"/>
    </source>
</evidence>
<dbReference type="Pfam" id="PF10117">
    <property type="entry name" value="McrBC"/>
    <property type="match status" value="1"/>
</dbReference>
<dbReference type="InterPro" id="IPR019292">
    <property type="entry name" value="McrC"/>
</dbReference>
<dbReference type="AlphaFoldDB" id="A0A1I6NYX5"/>
<proteinExistence type="predicted"/>
<dbReference type="PANTHER" id="PTHR38733:SF1">
    <property type="entry name" value="TYPE IV METHYL-DIRECTED RESTRICTION ENZYME ECOKMCRBC"/>
    <property type="match status" value="1"/>
</dbReference>
<gene>
    <name evidence="1" type="ORF">SAMN05660206_101185</name>
</gene>
<sequence>MLLRSMKRISSFEFGQSFGITSRKELEGYLHAVWNAHYNYEEESAISENITENIQSRQGILRFDGNTARARNFIGFIQSEHESIEIYPKIFREANMEKSMMLKHLFYWFDYCRKWKFPFTDVNLSNLQDIDLPELILNLIANQLYEVISTNPISLYQDMEEAMLKPKGSLNFTRYISNSMANGNFHVLECDHQPMEYDNRLNRTIKYVARLLLSKSRFPETRQKLEDIIFILDEVEDQVCRSSFLDHVPISPFYQEYQTTIGLCRMVLEQHVYNHHYEDSKHWSLLLPMEYVFEDFIAGFLERHFSADWEVKYQKSDMFLTDERVFQMQHDIFLVSKKDNSIKIIVDTKYKLRGNFKDDKKKGIAQSDLYQMTSYAFRRGCCNVLLLYPNQSDEIKEDNGFHISSGLDDKHKIKVVAAEIPFWSRSGYQHIDSMLHTSLATLLANFSASQTLNTFSQHR</sequence>
<accession>A0A1I6NYX5</accession>
<dbReference type="EMBL" id="FOZZ01000001">
    <property type="protein sequence ID" value="SFS33137.1"/>
    <property type="molecule type" value="Genomic_DNA"/>
</dbReference>
<organism evidence="1 2">
    <name type="scientific">Sphingobacterium wenxiniae</name>
    <dbReference type="NCBI Taxonomy" id="683125"/>
    <lineage>
        <taxon>Bacteria</taxon>
        <taxon>Pseudomonadati</taxon>
        <taxon>Bacteroidota</taxon>
        <taxon>Sphingobacteriia</taxon>
        <taxon>Sphingobacteriales</taxon>
        <taxon>Sphingobacteriaceae</taxon>
        <taxon>Sphingobacterium</taxon>
    </lineage>
</organism>
<dbReference type="OrthoDB" id="828100at2"/>
<reference evidence="1 2" key="1">
    <citation type="submission" date="2016-10" db="EMBL/GenBank/DDBJ databases">
        <authorList>
            <person name="de Groot N.N."/>
        </authorList>
    </citation>
    <scope>NUCLEOTIDE SEQUENCE [LARGE SCALE GENOMIC DNA]</scope>
    <source>
        <strain evidence="1 2">DSM 22789</strain>
    </source>
</reference>
<name>A0A1I6NYX5_9SPHI</name>
<dbReference type="PANTHER" id="PTHR38733">
    <property type="entry name" value="PROTEIN MCRC"/>
    <property type="match status" value="1"/>
</dbReference>
<keyword evidence="2" id="KW-1185">Reference proteome</keyword>
<evidence type="ECO:0000313" key="2">
    <source>
        <dbReference type="Proteomes" id="UP000198785"/>
    </source>
</evidence>